<dbReference type="EMBL" id="CM004394">
    <property type="protein sequence ID" value="OAY44586.1"/>
    <property type="molecule type" value="Genomic_DNA"/>
</dbReference>
<dbReference type="AlphaFoldDB" id="A0A2C9VI39"/>
<gene>
    <name evidence="2" type="ORF">MANES_08G163300</name>
</gene>
<reference evidence="2" key="1">
    <citation type="submission" date="2016-02" db="EMBL/GenBank/DDBJ databases">
        <title>WGS assembly of Manihot esculenta.</title>
        <authorList>
            <person name="Bredeson J.V."/>
            <person name="Prochnik S.E."/>
            <person name="Lyons J.B."/>
            <person name="Schmutz J."/>
            <person name="Grimwood J."/>
            <person name="Vrebalov J."/>
            <person name="Bart R.S."/>
            <person name="Amuge T."/>
            <person name="Ferguson M.E."/>
            <person name="Green R."/>
            <person name="Putnam N."/>
            <person name="Stites J."/>
            <person name="Rounsley S."/>
            <person name="Rokhsar D.S."/>
        </authorList>
    </citation>
    <scope>NUCLEOTIDE SEQUENCE [LARGE SCALE GENOMIC DNA]</scope>
    <source>
        <tissue evidence="2">Leaf</tissue>
    </source>
</reference>
<evidence type="ECO:0000313" key="2">
    <source>
        <dbReference type="EMBL" id="OAY44586.1"/>
    </source>
</evidence>
<proteinExistence type="predicted"/>
<protein>
    <submittedName>
        <fullName evidence="2">Uncharacterized protein</fullName>
    </submittedName>
</protein>
<feature type="region of interest" description="Disordered" evidence="1">
    <location>
        <begin position="1"/>
        <end position="38"/>
    </location>
</feature>
<sequence>MKHPKQMWKAQLQPVKSGSREASFQIEKESAKVKKARS</sequence>
<name>A0A2C9VI39_MANES</name>
<organism evidence="2">
    <name type="scientific">Manihot esculenta</name>
    <name type="common">Cassava</name>
    <name type="synonym">Jatropha manihot</name>
    <dbReference type="NCBI Taxonomy" id="3983"/>
    <lineage>
        <taxon>Eukaryota</taxon>
        <taxon>Viridiplantae</taxon>
        <taxon>Streptophyta</taxon>
        <taxon>Embryophyta</taxon>
        <taxon>Tracheophyta</taxon>
        <taxon>Spermatophyta</taxon>
        <taxon>Magnoliopsida</taxon>
        <taxon>eudicotyledons</taxon>
        <taxon>Gunneridae</taxon>
        <taxon>Pentapetalae</taxon>
        <taxon>rosids</taxon>
        <taxon>fabids</taxon>
        <taxon>Malpighiales</taxon>
        <taxon>Euphorbiaceae</taxon>
        <taxon>Crotonoideae</taxon>
        <taxon>Manihoteae</taxon>
        <taxon>Manihot</taxon>
    </lineage>
</organism>
<accession>A0A2C9VI39</accession>
<evidence type="ECO:0000256" key="1">
    <source>
        <dbReference type="SAM" id="MobiDB-lite"/>
    </source>
</evidence>